<gene>
    <name evidence="3" type="ORF">ACFSE6_18325</name>
</gene>
<feature type="compositionally biased region" description="Pro residues" evidence="2">
    <location>
        <begin position="470"/>
        <end position="481"/>
    </location>
</feature>
<evidence type="ECO:0000313" key="3">
    <source>
        <dbReference type="EMBL" id="MFD1719802.1"/>
    </source>
</evidence>
<protein>
    <submittedName>
        <fullName evidence="3">Trehalose-6-phosphate synthase</fullName>
    </submittedName>
</protein>
<feature type="region of interest" description="Disordered" evidence="2">
    <location>
        <begin position="469"/>
        <end position="519"/>
    </location>
</feature>
<reference evidence="4" key="1">
    <citation type="journal article" date="2019" name="Int. J. Syst. Evol. Microbiol.">
        <title>The Global Catalogue of Microorganisms (GCM) 10K type strain sequencing project: providing services to taxonomists for standard genome sequencing and annotation.</title>
        <authorList>
            <consortium name="The Broad Institute Genomics Platform"/>
            <consortium name="The Broad Institute Genome Sequencing Center for Infectious Disease"/>
            <person name="Wu L."/>
            <person name="Ma J."/>
        </authorList>
    </citation>
    <scope>NUCLEOTIDE SEQUENCE [LARGE SCALE GENOMIC DNA]</scope>
    <source>
        <strain evidence="4">JCM 17130</strain>
    </source>
</reference>
<evidence type="ECO:0000256" key="2">
    <source>
        <dbReference type="SAM" id="MobiDB-lite"/>
    </source>
</evidence>
<dbReference type="EMBL" id="JBHUEE010000014">
    <property type="protein sequence ID" value="MFD1719802.1"/>
    <property type="molecule type" value="Genomic_DNA"/>
</dbReference>
<dbReference type="SUPFAM" id="SSF53756">
    <property type="entry name" value="UDP-Glycosyltransferase/glycogen phosphorylase"/>
    <property type="match status" value="1"/>
</dbReference>
<feature type="compositionally biased region" description="Polar residues" evidence="2">
    <location>
        <begin position="510"/>
        <end position="519"/>
    </location>
</feature>
<dbReference type="Pfam" id="PF00982">
    <property type="entry name" value="Glyco_transf_20"/>
    <property type="match status" value="1"/>
</dbReference>
<dbReference type="PANTHER" id="PTHR10788">
    <property type="entry name" value="TREHALOSE-6-PHOSPHATE SYNTHASE"/>
    <property type="match status" value="1"/>
</dbReference>
<evidence type="ECO:0000313" key="4">
    <source>
        <dbReference type="Proteomes" id="UP001597277"/>
    </source>
</evidence>
<sequence length="519" mass="58019">MPAGEHEFVVVANRLPVDITIEDDGSLSWERSPGGLVTALAPLMQKNGGGWVGWSGKVGFEHEPFDAEGMRLCPVPLSEGEIARYYEGFSNATLWPLYHDVIVPPEFHRAWWNTYTSVNRRFATAAAEAVAPGGTVWVHDYQLQLVPSVLRMLRPDVKIGFFNHIPFPPVEIFTQLPWRHQVVEGLLGADLVGFQRPGDASNFLRAVRRLTDLQVRGPQVTVPGRWSRPDRAVRAQAFPISIDSTAFEELARRPDVLERAKQIRVELGSPDVLLLGVDRLDYTKGIRHRLKAFGELLEDGQLRVPEACMVQVASPSRERVEQYKTLRDEVEVTVGRINGDYGALGRAAVHYLHHSYPATEMAALYRAADVMLVTSLRDGMNLVAKEYVAARSDLGGALVLSEFTGAADELTHALTINPHDIDGTKATVMRAVNMDRKESRRRMRGLRRRVMQHDVQRWADDFLGYLAMSVPPPPDLRPPETPRLGTQPPATDENRPDPTDEQPTDEQPTDEQPTSKETT</sequence>
<keyword evidence="4" id="KW-1185">Reference proteome</keyword>
<comment type="similarity">
    <text evidence="1">Belongs to the glycosyltransferase 20 family.</text>
</comment>
<dbReference type="CDD" id="cd03788">
    <property type="entry name" value="GT20_TPS"/>
    <property type="match status" value="1"/>
</dbReference>
<dbReference type="RefSeq" id="WP_388010826.1">
    <property type="nucleotide sequence ID" value="NZ_JBHUEE010000014.1"/>
</dbReference>
<name>A0ABW4LBW6_9MICO</name>
<feature type="compositionally biased region" description="Acidic residues" evidence="2">
    <location>
        <begin position="499"/>
        <end position="509"/>
    </location>
</feature>
<dbReference type="Proteomes" id="UP001597277">
    <property type="component" value="Unassembled WGS sequence"/>
</dbReference>
<evidence type="ECO:0000256" key="1">
    <source>
        <dbReference type="ARBA" id="ARBA00008799"/>
    </source>
</evidence>
<comment type="caution">
    <text evidence="3">The sequence shown here is derived from an EMBL/GenBank/DDBJ whole genome shotgun (WGS) entry which is preliminary data.</text>
</comment>
<dbReference type="PANTHER" id="PTHR10788:SF106">
    <property type="entry name" value="BCDNA.GH08860"/>
    <property type="match status" value="1"/>
</dbReference>
<organism evidence="3 4">
    <name type="scientific">Georgenia deserti</name>
    <dbReference type="NCBI Taxonomy" id="2093781"/>
    <lineage>
        <taxon>Bacteria</taxon>
        <taxon>Bacillati</taxon>
        <taxon>Actinomycetota</taxon>
        <taxon>Actinomycetes</taxon>
        <taxon>Micrococcales</taxon>
        <taxon>Bogoriellaceae</taxon>
        <taxon>Georgenia</taxon>
    </lineage>
</organism>
<dbReference type="Gene3D" id="3.40.50.2000">
    <property type="entry name" value="Glycogen Phosphorylase B"/>
    <property type="match status" value="2"/>
</dbReference>
<proteinExistence type="inferred from homology"/>
<accession>A0ABW4LBW6</accession>
<dbReference type="InterPro" id="IPR001830">
    <property type="entry name" value="Glyco_trans_20"/>
</dbReference>